<evidence type="ECO:0000313" key="2">
    <source>
        <dbReference type="EMBL" id="KAF5357406.1"/>
    </source>
</evidence>
<gene>
    <name evidence="2" type="ORF">D9758_005951</name>
</gene>
<dbReference type="InterPro" id="IPR016181">
    <property type="entry name" value="Acyl_CoA_acyltransferase"/>
</dbReference>
<dbReference type="Gene3D" id="3.40.630.30">
    <property type="match status" value="1"/>
</dbReference>
<dbReference type="Pfam" id="PF00583">
    <property type="entry name" value="Acetyltransf_1"/>
    <property type="match status" value="1"/>
</dbReference>
<evidence type="ECO:0000259" key="1">
    <source>
        <dbReference type="PROSITE" id="PS51186"/>
    </source>
</evidence>
<dbReference type="AlphaFoldDB" id="A0A8H5G374"/>
<comment type="caution">
    <text evidence="2">The sequence shown here is derived from an EMBL/GenBank/DDBJ whole genome shotgun (WGS) entry which is preliminary data.</text>
</comment>
<proteinExistence type="predicted"/>
<protein>
    <recommendedName>
        <fullName evidence="1">N-acetyltransferase domain-containing protein</fullName>
    </recommendedName>
</protein>
<dbReference type="SUPFAM" id="SSF55729">
    <property type="entry name" value="Acyl-CoA N-acyltransferases (Nat)"/>
    <property type="match status" value="1"/>
</dbReference>
<dbReference type="GO" id="GO:0016747">
    <property type="term" value="F:acyltransferase activity, transferring groups other than amino-acyl groups"/>
    <property type="evidence" value="ECO:0007669"/>
    <property type="project" value="InterPro"/>
</dbReference>
<evidence type="ECO:0000313" key="3">
    <source>
        <dbReference type="Proteomes" id="UP000559256"/>
    </source>
</evidence>
<organism evidence="2 3">
    <name type="scientific">Tetrapyrgos nigripes</name>
    <dbReference type="NCBI Taxonomy" id="182062"/>
    <lineage>
        <taxon>Eukaryota</taxon>
        <taxon>Fungi</taxon>
        <taxon>Dikarya</taxon>
        <taxon>Basidiomycota</taxon>
        <taxon>Agaricomycotina</taxon>
        <taxon>Agaricomycetes</taxon>
        <taxon>Agaricomycetidae</taxon>
        <taxon>Agaricales</taxon>
        <taxon>Marasmiineae</taxon>
        <taxon>Marasmiaceae</taxon>
        <taxon>Tetrapyrgos</taxon>
    </lineage>
</organism>
<name>A0A8H5G374_9AGAR</name>
<accession>A0A8H5G374</accession>
<dbReference type="PROSITE" id="PS51186">
    <property type="entry name" value="GNAT"/>
    <property type="match status" value="1"/>
</dbReference>
<dbReference type="Proteomes" id="UP000559256">
    <property type="component" value="Unassembled WGS sequence"/>
</dbReference>
<sequence>MPSRKLEFTAAAYYKASSLPAEVFAAFEQNPVTFNCMLPHILKCLKLEEHGRVIDGQCWIVVTTYNPEPRVDFVLSCTENEMGKYPIFIASTSPPPSLSDEFVRPRLHLIVEHLLDIVDLYRVYSVFAPDAVAYWFAQLWTEQTGIRCYDNPYYAAKLSVCCSKTFKYRSVTISPGLEYNLRPAVEADLHAVAELCYGFAQESEPFVLDAQGAVREASILIQNATVWIHEVRWPNKAPMVASLVAFTRNSATVSTITKVYTNPGARGMGCAQRLVRRVCKHLFSTERKEKVALYVAHNNLAASKVYHRVGFTGLDPENSTPSPEVESWTEIGFDRAKVELGHW</sequence>
<dbReference type="OrthoDB" id="5372118at2759"/>
<keyword evidence="3" id="KW-1185">Reference proteome</keyword>
<dbReference type="InterPro" id="IPR000182">
    <property type="entry name" value="GNAT_dom"/>
</dbReference>
<dbReference type="EMBL" id="JAACJM010000052">
    <property type="protein sequence ID" value="KAF5357406.1"/>
    <property type="molecule type" value="Genomic_DNA"/>
</dbReference>
<reference evidence="2 3" key="1">
    <citation type="journal article" date="2020" name="ISME J.">
        <title>Uncovering the hidden diversity of litter-decomposition mechanisms in mushroom-forming fungi.</title>
        <authorList>
            <person name="Floudas D."/>
            <person name="Bentzer J."/>
            <person name="Ahren D."/>
            <person name="Johansson T."/>
            <person name="Persson P."/>
            <person name="Tunlid A."/>
        </authorList>
    </citation>
    <scope>NUCLEOTIDE SEQUENCE [LARGE SCALE GENOMIC DNA]</scope>
    <source>
        <strain evidence="2 3">CBS 291.85</strain>
    </source>
</reference>
<feature type="domain" description="N-acetyltransferase" evidence="1">
    <location>
        <begin position="179"/>
        <end position="343"/>
    </location>
</feature>